<dbReference type="Pfam" id="PF07624">
    <property type="entry name" value="PSD2"/>
    <property type="match status" value="1"/>
</dbReference>
<comment type="caution">
    <text evidence="6">The sequence shown here is derived from an EMBL/GenBank/DDBJ whole genome shotgun (WGS) entry which is preliminary data.</text>
</comment>
<evidence type="ECO:0000259" key="1">
    <source>
        <dbReference type="Pfam" id="PF07624"/>
    </source>
</evidence>
<feature type="domain" description="DUF1588" evidence="3">
    <location>
        <begin position="657"/>
        <end position="753"/>
    </location>
</feature>
<dbReference type="Pfam" id="PF07637">
    <property type="entry name" value="PSD5"/>
    <property type="match status" value="1"/>
</dbReference>
<dbReference type="InterPro" id="IPR011478">
    <property type="entry name" value="DUF1585"/>
</dbReference>
<reference evidence="7" key="1">
    <citation type="submission" date="2017-08" db="EMBL/GenBank/DDBJ databases">
        <title>A dynamic microbial community with high functional redundancy inhabits the cold, oxic subseafloor aquifer.</title>
        <authorList>
            <person name="Tully B.J."/>
            <person name="Wheat C.G."/>
            <person name="Glazer B.T."/>
            <person name="Huber J.A."/>
        </authorList>
    </citation>
    <scope>NUCLEOTIDE SEQUENCE [LARGE SCALE GENOMIC DNA]</scope>
</reference>
<evidence type="ECO:0000313" key="6">
    <source>
        <dbReference type="EMBL" id="PCI77585.1"/>
    </source>
</evidence>
<dbReference type="InterPro" id="IPR013043">
    <property type="entry name" value="DUF1595"/>
</dbReference>
<organism evidence="6 7">
    <name type="scientific">SAR86 cluster bacterium</name>
    <dbReference type="NCBI Taxonomy" id="2030880"/>
    <lineage>
        <taxon>Bacteria</taxon>
        <taxon>Pseudomonadati</taxon>
        <taxon>Pseudomonadota</taxon>
        <taxon>Gammaproteobacteria</taxon>
        <taxon>SAR86 cluster</taxon>
    </lineage>
</organism>
<dbReference type="Pfam" id="PF07631">
    <property type="entry name" value="PSD4"/>
    <property type="match status" value="1"/>
</dbReference>
<dbReference type="AlphaFoldDB" id="A0A2A4X6B0"/>
<evidence type="ECO:0000259" key="5">
    <source>
        <dbReference type="Pfam" id="PF07637"/>
    </source>
</evidence>
<evidence type="ECO:0000259" key="4">
    <source>
        <dbReference type="Pfam" id="PF07631"/>
    </source>
</evidence>
<sequence length="848" mass="94456">MRHGGEPYWTQCIDLEHGFKTWIQRLLHSEHDMKRALLFCTGLAAFGMLDAAESRTIAESNRALLDQYCVICHNQAVVNSVATVNEGLQTTQLRNLGLTLDTEDVSNLAANPEVWEKVVKKLRVGVMPPPNYPRPDKQRYDGFRTWLENELDQVAAAQLNPGRTQAFHRLNQTEYRNSVRDLLDLDLDVASLIPADSPDQYGFDNNADVLALSPVLVERYVSAAHRIAELAVGATPRGASTKSYEVPLNLIQDDRLNEELPFGSRGGTAIEHIFPVDGEYRITVKLQTNYVDFVRGYDAPHQMEISLDGELLDSVTFGGDAPGMPAPYSYAGNIRGSDEWEEFMMGFADEGFELVLPVQAGPRIIGATFPREMWENEGIEQPRLFGYHLAVTELPDSNPGIGSIEIEGPLSVTGPGDTPSRQKIFICSPANMDEEPACAREILSSLARSAYRRPANESDVDELLEFFKAGRIDGDFDAGIQFALERILVSPDFLFRIEQDSVGAQPGSMYAISESELASRMSFFLWSSLPDDELLNLVERGGLREPGILEQQVERMMADPRADAFIKNFVGQWLYLRNLGGIYPDPAGFPEFDENLRAAFQQETELFIDDQIRSDRSLLELLSADYTFVNERLAKHYDIPGIYGSRYRKVSLEGNQRGGLLGHGSLMMVTSYPNRTSPVLRGKFVLENLLGGPPPEPPPNVPALETSSDGKELTMREAMAMHRENPACRVCHAAMDPIGFSLENYDAIGKWRGEFAGQPIDASGILPDGNTFDGPDGLRGLLLERPDDLVGTITEKLLRFALGRGLEYYDMPQVRAIVRASAENDYRWSSVILGVIESTPFQMRRTEL</sequence>
<accession>A0A2A4X6B0</accession>
<dbReference type="InterPro" id="IPR013036">
    <property type="entry name" value="DUF1587"/>
</dbReference>
<evidence type="ECO:0000259" key="3">
    <source>
        <dbReference type="Pfam" id="PF07627"/>
    </source>
</evidence>
<feature type="domain" description="DUF1592" evidence="4">
    <location>
        <begin position="513"/>
        <end position="639"/>
    </location>
</feature>
<dbReference type="Pfam" id="PF07627">
    <property type="entry name" value="PSCyt3"/>
    <property type="match status" value="1"/>
</dbReference>
<feature type="domain" description="DUF1587" evidence="2">
    <location>
        <begin position="169"/>
        <end position="232"/>
    </location>
</feature>
<dbReference type="EMBL" id="NVUL01000044">
    <property type="protein sequence ID" value="PCI77585.1"/>
    <property type="molecule type" value="Genomic_DNA"/>
</dbReference>
<dbReference type="Pfam" id="PF07626">
    <property type="entry name" value="PSD3"/>
    <property type="match status" value="1"/>
</dbReference>
<gene>
    <name evidence="6" type="ORF">COB20_07685</name>
</gene>
<feature type="domain" description="DUF1595" evidence="5">
    <location>
        <begin position="438"/>
        <end position="498"/>
    </location>
</feature>
<dbReference type="Proteomes" id="UP000218767">
    <property type="component" value="Unassembled WGS sequence"/>
</dbReference>
<protein>
    <recommendedName>
        <fullName evidence="8">Cytochrome c domain-containing protein</fullName>
    </recommendedName>
</protein>
<proteinExistence type="predicted"/>
<evidence type="ECO:0000259" key="2">
    <source>
        <dbReference type="Pfam" id="PF07626"/>
    </source>
</evidence>
<dbReference type="InterPro" id="IPR013042">
    <property type="entry name" value="DUF1592"/>
</dbReference>
<evidence type="ECO:0008006" key="8">
    <source>
        <dbReference type="Google" id="ProtNLM"/>
    </source>
</evidence>
<feature type="domain" description="DUF1585" evidence="1">
    <location>
        <begin position="768"/>
        <end position="841"/>
    </location>
</feature>
<dbReference type="InterPro" id="IPR013039">
    <property type="entry name" value="DUF1588"/>
</dbReference>
<name>A0A2A4X6B0_9GAMM</name>
<evidence type="ECO:0000313" key="7">
    <source>
        <dbReference type="Proteomes" id="UP000218767"/>
    </source>
</evidence>